<keyword evidence="2" id="KW-1185">Reference proteome</keyword>
<reference evidence="1" key="4">
    <citation type="journal article" date="2022" name="PLoS Pathog.">
        <title>Chromosome-level genome of Schistosoma haematobium underpins genome-wide explorations of molecular variation.</title>
        <authorList>
            <person name="Stroehlein A.J."/>
            <person name="Korhonen P.K."/>
            <person name="Lee V.V."/>
            <person name="Ralph S.A."/>
            <person name="Mentink-Kane M."/>
            <person name="You H."/>
            <person name="McManus D.P."/>
            <person name="Tchuente L.T."/>
            <person name="Stothard J.R."/>
            <person name="Kaur P."/>
            <person name="Dudchenko O."/>
            <person name="Aiden E.L."/>
            <person name="Yang B."/>
            <person name="Yang H."/>
            <person name="Emery A.M."/>
            <person name="Webster B.L."/>
            <person name="Brindley P.J."/>
            <person name="Rollinson D."/>
            <person name="Chang B.C.H."/>
            <person name="Gasser R.B."/>
            <person name="Young N.D."/>
        </authorList>
    </citation>
    <scope>NUCLEOTIDE SEQUENCE</scope>
</reference>
<name>A0A922IMV1_SCHHA</name>
<comment type="caution">
    <text evidence="1">The sequence shown here is derived from an EMBL/GenBank/DDBJ whole genome shotgun (WGS) entry which is preliminary data.</text>
</comment>
<dbReference type="GeneID" id="24593628"/>
<organism evidence="1 2">
    <name type="scientific">Schistosoma haematobium</name>
    <name type="common">Blood fluke</name>
    <dbReference type="NCBI Taxonomy" id="6185"/>
    <lineage>
        <taxon>Eukaryota</taxon>
        <taxon>Metazoa</taxon>
        <taxon>Spiralia</taxon>
        <taxon>Lophotrochozoa</taxon>
        <taxon>Platyhelminthes</taxon>
        <taxon>Trematoda</taxon>
        <taxon>Digenea</taxon>
        <taxon>Strigeidida</taxon>
        <taxon>Schistosomatoidea</taxon>
        <taxon>Schistosomatidae</taxon>
        <taxon>Schistosoma</taxon>
    </lineage>
</organism>
<dbReference type="RefSeq" id="XP_051066462.1">
    <property type="nucleotide sequence ID" value="XM_051215917.1"/>
</dbReference>
<evidence type="ECO:0000313" key="1">
    <source>
        <dbReference type="EMBL" id="KAH9583073.1"/>
    </source>
</evidence>
<reference evidence="1" key="2">
    <citation type="journal article" date="2019" name="Gigascience">
        <title>High-quality Schistosoma haematobium genome achieved by single-molecule and long-range sequencing.</title>
        <authorList>
            <person name="Stroehlein A.J."/>
            <person name="Korhonen P.K."/>
            <person name="Chong T.M."/>
            <person name="Lim Y.L."/>
            <person name="Chan K.G."/>
            <person name="Webster B."/>
            <person name="Rollinson D."/>
            <person name="Brindley P.J."/>
            <person name="Gasser R.B."/>
            <person name="Young N.D."/>
        </authorList>
    </citation>
    <scope>NUCLEOTIDE SEQUENCE</scope>
</reference>
<evidence type="ECO:0000313" key="2">
    <source>
        <dbReference type="Proteomes" id="UP000471633"/>
    </source>
</evidence>
<reference evidence="1" key="1">
    <citation type="journal article" date="2012" name="Nat. Genet.">
        <title>Whole-genome sequence of Schistosoma haematobium.</title>
        <authorList>
            <person name="Young N.D."/>
            <person name="Jex A.R."/>
            <person name="Li B."/>
            <person name="Liu S."/>
            <person name="Yang L."/>
            <person name="Xiong Z."/>
            <person name="Li Y."/>
            <person name="Cantacessi C."/>
            <person name="Hall R.S."/>
            <person name="Xu X."/>
            <person name="Chen F."/>
            <person name="Wu X."/>
            <person name="Zerlotini A."/>
            <person name="Oliveira G."/>
            <person name="Hofmann A."/>
            <person name="Zhang G."/>
            <person name="Fang X."/>
            <person name="Kang Y."/>
            <person name="Campbell B.E."/>
            <person name="Loukas A."/>
            <person name="Ranganathan S."/>
            <person name="Rollinson D."/>
            <person name="Rinaldi G."/>
            <person name="Brindley P.J."/>
            <person name="Yang H."/>
            <person name="Wang J."/>
            <person name="Wang J."/>
            <person name="Gasser R.B."/>
        </authorList>
    </citation>
    <scope>NUCLEOTIDE SEQUENCE</scope>
</reference>
<reference evidence="1" key="3">
    <citation type="submission" date="2021-06" db="EMBL/GenBank/DDBJ databases">
        <title>Chromosome-level genome assembly for S. haematobium.</title>
        <authorList>
            <person name="Stroehlein A.J."/>
        </authorList>
    </citation>
    <scope>NUCLEOTIDE SEQUENCE</scope>
</reference>
<accession>A0A922IMV1</accession>
<dbReference type="Gene3D" id="1.25.40.480">
    <property type="match status" value="1"/>
</dbReference>
<gene>
    <name evidence="1" type="primary">ACOT8_1</name>
    <name evidence="1" type="ORF">MS3_00007602</name>
</gene>
<protein>
    <submittedName>
        <fullName evidence="1">Acyl-CoA thioesterase 8, variant 2</fullName>
    </submittedName>
</protein>
<dbReference type="CTD" id="24593628"/>
<sequence>MIHFMPVKTNMPKSISSCIPSSAGHPWLSDGVARFTEVVQRCVILDEKVSCSGTSTKHRNNGDCIKRSEAIYKTLNNAFSDLISVPTCQPNWEYDVSNAEYIDFQEYQIDLMKRFCHVDESVLISIAENLQKCLNSTHCSPNGSTWLLHLFVIAFFVSYVQHFQKLPSRSLMLSIFELSPDPVIFHQLYASLLPEVLSIPDHRQGEYILNFLKNSTPSHCYTLLCKLCTLDSNWPVDSYSVLEFLFDPCLAYVSSTPELSPSQLFVAVVNKFYHDAQKDSNLRKSIKFTNMIVKFLRNYASYYPSLQYPEESQIILKQLANENSTFLRNTLNNFVC</sequence>
<dbReference type="EMBL" id="AMPZ03000005">
    <property type="protein sequence ID" value="KAH9583073.1"/>
    <property type="molecule type" value="Genomic_DNA"/>
</dbReference>
<proteinExistence type="predicted"/>
<dbReference type="AlphaFoldDB" id="A0A922IMV1"/>
<dbReference type="Proteomes" id="UP000471633">
    <property type="component" value="Unassembled WGS sequence"/>
</dbReference>